<dbReference type="Pfam" id="PF11238">
    <property type="entry name" value="DUF3039"/>
    <property type="match status" value="1"/>
</dbReference>
<dbReference type="EMBL" id="CADCUS010000520">
    <property type="protein sequence ID" value="CAA9437506.1"/>
    <property type="molecule type" value="Genomic_DNA"/>
</dbReference>
<evidence type="ECO:0000313" key="2">
    <source>
        <dbReference type="EMBL" id="CAA9437506.1"/>
    </source>
</evidence>
<name>A0A6J4QBU8_9PSEU</name>
<protein>
    <submittedName>
        <fullName evidence="2">Uncharacterized protein</fullName>
    </submittedName>
</protein>
<proteinExistence type="predicted"/>
<evidence type="ECO:0000256" key="1">
    <source>
        <dbReference type="SAM" id="MobiDB-lite"/>
    </source>
</evidence>
<accession>A0A6J4QBU8</accession>
<reference evidence="2" key="1">
    <citation type="submission" date="2020-02" db="EMBL/GenBank/DDBJ databases">
        <authorList>
            <person name="Meier V. D."/>
        </authorList>
    </citation>
    <scope>NUCLEOTIDE SEQUENCE</scope>
    <source>
        <strain evidence="2">AVDCRST_MAG66</strain>
    </source>
</reference>
<feature type="region of interest" description="Disordered" evidence="1">
    <location>
        <begin position="1"/>
        <end position="26"/>
    </location>
</feature>
<organism evidence="2">
    <name type="scientific">uncultured Pseudonocardia sp</name>
    <dbReference type="NCBI Taxonomy" id="211455"/>
    <lineage>
        <taxon>Bacteria</taxon>
        <taxon>Bacillati</taxon>
        <taxon>Actinomycetota</taxon>
        <taxon>Actinomycetes</taxon>
        <taxon>Pseudonocardiales</taxon>
        <taxon>Pseudonocardiaceae</taxon>
        <taxon>Pseudonocardia</taxon>
        <taxon>environmental samples</taxon>
    </lineage>
</organism>
<feature type="non-terminal residue" evidence="2">
    <location>
        <position position="74"/>
    </location>
</feature>
<dbReference type="AlphaFoldDB" id="A0A6J4QBU8"/>
<sequence length="74" mass="7598">MCEESGTAARPLMMAEQPTVPGAGSVTHYVSDEQMRAAGQGHRPRAVCGRTFPPACLATPLGPTCPACASTRPG</sequence>
<dbReference type="InterPro" id="IPR021400">
    <property type="entry name" value="DUF3039"/>
</dbReference>
<gene>
    <name evidence="2" type="ORF">AVDCRST_MAG66-3717</name>
</gene>